<dbReference type="RefSeq" id="WP_168875889.1">
    <property type="nucleotide sequence ID" value="NZ_JABAIM010000001.1"/>
</dbReference>
<proteinExistence type="predicted"/>
<keyword evidence="1" id="KW-0732">Signal</keyword>
<organism evidence="2 3">
    <name type="scientific">Leeia aquatica</name>
    <dbReference type="NCBI Taxonomy" id="2725557"/>
    <lineage>
        <taxon>Bacteria</taxon>
        <taxon>Pseudomonadati</taxon>
        <taxon>Pseudomonadota</taxon>
        <taxon>Betaproteobacteria</taxon>
        <taxon>Neisseriales</taxon>
        <taxon>Leeiaceae</taxon>
        <taxon>Leeia</taxon>
    </lineage>
</organism>
<keyword evidence="3" id="KW-1185">Reference proteome</keyword>
<evidence type="ECO:0000313" key="2">
    <source>
        <dbReference type="EMBL" id="NLR74265.1"/>
    </source>
</evidence>
<feature type="signal peptide" evidence="1">
    <location>
        <begin position="1"/>
        <end position="17"/>
    </location>
</feature>
<dbReference type="AlphaFoldDB" id="A0A847S632"/>
<sequence>MMLRILAAVLLALTLAACNPLESLSDGLRNSEAVATELEQSLGVKSFVVFNIHNGTLTSVTVTFESVPAHATLPEIAAKTRSAVLKAFKQTPGSVLISFKA</sequence>
<name>A0A847S632_9NEIS</name>
<evidence type="ECO:0000256" key="1">
    <source>
        <dbReference type="SAM" id="SignalP"/>
    </source>
</evidence>
<evidence type="ECO:0008006" key="4">
    <source>
        <dbReference type="Google" id="ProtNLM"/>
    </source>
</evidence>
<reference evidence="2 3" key="1">
    <citation type="submission" date="2020-04" db="EMBL/GenBank/DDBJ databases">
        <title>Draft genome of Leeia sp. IMCC25680.</title>
        <authorList>
            <person name="Song J."/>
            <person name="Cho J.-C."/>
        </authorList>
    </citation>
    <scope>NUCLEOTIDE SEQUENCE [LARGE SCALE GENOMIC DNA]</scope>
    <source>
        <strain evidence="2 3">IMCC25680</strain>
    </source>
</reference>
<dbReference type="EMBL" id="JABAIM010000001">
    <property type="protein sequence ID" value="NLR74265.1"/>
    <property type="molecule type" value="Genomic_DNA"/>
</dbReference>
<dbReference type="Proteomes" id="UP000587991">
    <property type="component" value="Unassembled WGS sequence"/>
</dbReference>
<protein>
    <recommendedName>
        <fullName evidence="4">Lipoprotein</fullName>
    </recommendedName>
</protein>
<dbReference type="PROSITE" id="PS51257">
    <property type="entry name" value="PROKAR_LIPOPROTEIN"/>
    <property type="match status" value="1"/>
</dbReference>
<comment type="caution">
    <text evidence="2">The sequence shown here is derived from an EMBL/GenBank/DDBJ whole genome shotgun (WGS) entry which is preliminary data.</text>
</comment>
<evidence type="ECO:0000313" key="3">
    <source>
        <dbReference type="Proteomes" id="UP000587991"/>
    </source>
</evidence>
<feature type="chain" id="PRO_5032758958" description="Lipoprotein" evidence="1">
    <location>
        <begin position="18"/>
        <end position="101"/>
    </location>
</feature>
<accession>A0A847S632</accession>
<gene>
    <name evidence="2" type="ORF">HF682_03745</name>
</gene>